<keyword evidence="2" id="KW-0812">Transmembrane</keyword>
<feature type="region of interest" description="Disordered" evidence="1">
    <location>
        <begin position="1045"/>
        <end position="1064"/>
    </location>
</feature>
<dbReference type="PANTHER" id="PTHR35711">
    <property type="entry name" value="EXPRESSED PROTEIN"/>
    <property type="match status" value="1"/>
</dbReference>
<feature type="compositionally biased region" description="Acidic residues" evidence="1">
    <location>
        <begin position="999"/>
        <end position="1008"/>
    </location>
</feature>
<evidence type="ECO:0000313" key="3">
    <source>
        <dbReference type="EMBL" id="KYQ93710.1"/>
    </source>
</evidence>
<feature type="compositionally biased region" description="Low complexity" evidence="1">
    <location>
        <begin position="542"/>
        <end position="552"/>
    </location>
</feature>
<keyword evidence="2" id="KW-1133">Transmembrane helix</keyword>
<accession>A0A151ZIK0</accession>
<keyword evidence="4" id="KW-1185">Reference proteome</keyword>
<dbReference type="InParanoid" id="A0A151ZIK0"/>
<feature type="compositionally biased region" description="Low complexity" evidence="1">
    <location>
        <begin position="303"/>
        <end position="315"/>
    </location>
</feature>
<dbReference type="PANTHER" id="PTHR35711:SF1">
    <property type="entry name" value="ECTODERMAL, ISOFORM F"/>
    <property type="match status" value="1"/>
</dbReference>
<reference evidence="3 4" key="1">
    <citation type="submission" date="2015-12" db="EMBL/GenBank/DDBJ databases">
        <title>Dictyostelia acquired genes for synthesis and detection of signals that induce cell-type specialization by lateral gene transfer from prokaryotes.</title>
        <authorList>
            <person name="Gloeckner G."/>
            <person name="Schaap P."/>
        </authorList>
    </citation>
    <scope>NUCLEOTIDE SEQUENCE [LARGE SCALE GENOMIC DNA]</scope>
    <source>
        <strain evidence="3 4">TK</strain>
    </source>
</reference>
<feature type="compositionally biased region" description="Basic and acidic residues" evidence="1">
    <location>
        <begin position="513"/>
        <end position="533"/>
    </location>
</feature>
<feature type="compositionally biased region" description="Polar residues" evidence="1">
    <location>
        <begin position="956"/>
        <end position="979"/>
    </location>
</feature>
<comment type="caution">
    <text evidence="3">The sequence shown here is derived from an EMBL/GenBank/DDBJ whole genome shotgun (WGS) entry which is preliminary data.</text>
</comment>
<feature type="compositionally biased region" description="Pro residues" evidence="1">
    <location>
        <begin position="286"/>
        <end position="296"/>
    </location>
</feature>
<dbReference type="EMBL" id="LODT01000025">
    <property type="protein sequence ID" value="KYQ93710.1"/>
    <property type="molecule type" value="Genomic_DNA"/>
</dbReference>
<feature type="compositionally biased region" description="Polar residues" evidence="1">
    <location>
        <begin position="1010"/>
        <end position="1020"/>
    </location>
</feature>
<name>A0A151ZIK0_TIELA</name>
<feature type="region of interest" description="Disordered" evidence="1">
    <location>
        <begin position="100"/>
        <end position="135"/>
    </location>
</feature>
<dbReference type="OMA" id="EIVTPEW"/>
<sequence>MDYGQINKLMEDWSSGDEVNRIALNYIESAWNLQVMLQSILNLSIRIFNILLCLSFLLACIYRFFMTDTSVINSIKNEQKDEKESDDTVLASMNGINIDNSNSGSIGRQNTLGSTNSITQNNSITTSTPTTPNQSSTTLLAGGSLGLLSKDIPVGMSSKSVATRFIINSIEKNSKPKDYNEIILETFNNDTDTESESEDQYHSGRKVDFWKKDYNDIKWRCHWLDLQIRDLQYQSSLCDHVFLKFNKLKRRTVPSYEEKEYEEDNENDQMLPKVASITKNSNTVKSPPPLPTPLIPEPIQDDNNNNNSTKTTTTTKSTKMVEQINDNITIEHLGEQPTHFWKDQSAKKPSKLVPLKGIITREPGLSAANSSVRTAGLSKNKKPKKLFRRPTIRVKSKQMQNELETHPLFTFHKGYFKFENTCKNLLATKSNADELTSTATTTTTDENGNQVVPQPPPLTSKQKEKKRQEELRLKFQSDDDGIIDIISLNNVKKQTRKESIEDKVKKKEIELQKREKEKADREKQRQKEKERKRASASKSGKKSTTTSTSKSSSKSKKKTTSSSLKSPQKSSSKSSSGSNSLKSTSGSKHGTPKSTSKKHSHSHLTSPIASLENFVFAPTSSQSNPIPSNYNEIVTPEWREVNTNLPATPFNYNIQCGSNLSLPSPLLLSSEYEQAQSHLTKIHNQLSLPKLDDSGNQKLGSKEYGQYKTINEHEGQNGYGDQSMQNVGDNDQLLFEDDEDDNDDDDDTITQRHALQELEERRKYHHLIMTSAAQSISSTSRRKKDLLPKDFTITVDELIPSYQFNKQQDMKLLGETWYGPVYNEDSESDESDYEEQYSDEEDYDEDEEDDESYENESNANTDVESGDESNANSDADQSDVDSDVDIKKSTGSTSKLNSSTSSINNKHLQSPPLKPTQFSPKTSKKSAPRLSRSTSSTPIKKPATTTPTSPPPPTSRQQASRQKSLPNLFNFTPTPSPSLAISKRKKRTLSTVNSIDEPPKEEEDDLEGDTQMTDTKTNGWWNDHEYKWESVKTDPINPNILRFKRIKNDTNDDNDNNNNNHVDK</sequence>
<dbReference type="OrthoDB" id="21648at2759"/>
<feature type="region of interest" description="Disordered" evidence="1">
    <location>
        <begin position="513"/>
        <end position="605"/>
    </location>
</feature>
<feature type="region of interest" description="Disordered" evidence="1">
    <location>
        <begin position="821"/>
        <end position="1020"/>
    </location>
</feature>
<feature type="transmembrane region" description="Helical" evidence="2">
    <location>
        <begin position="43"/>
        <end position="65"/>
    </location>
</feature>
<feature type="region of interest" description="Disordered" evidence="1">
    <location>
        <begin position="440"/>
        <end position="468"/>
    </location>
</feature>
<organism evidence="3 4">
    <name type="scientific">Tieghemostelium lacteum</name>
    <name type="common">Slime mold</name>
    <name type="synonym">Dictyostelium lacteum</name>
    <dbReference type="NCBI Taxonomy" id="361077"/>
    <lineage>
        <taxon>Eukaryota</taxon>
        <taxon>Amoebozoa</taxon>
        <taxon>Evosea</taxon>
        <taxon>Eumycetozoa</taxon>
        <taxon>Dictyostelia</taxon>
        <taxon>Dictyosteliales</taxon>
        <taxon>Raperosteliaceae</taxon>
        <taxon>Tieghemostelium</taxon>
    </lineage>
</organism>
<feature type="compositionally biased region" description="Acidic residues" evidence="1">
    <location>
        <begin position="824"/>
        <end position="854"/>
    </location>
</feature>
<feature type="compositionally biased region" description="Low complexity" evidence="1">
    <location>
        <begin position="560"/>
        <end position="594"/>
    </location>
</feature>
<evidence type="ECO:0000256" key="1">
    <source>
        <dbReference type="SAM" id="MobiDB-lite"/>
    </source>
</evidence>
<keyword evidence="2" id="KW-0472">Membrane</keyword>
<feature type="compositionally biased region" description="Low complexity" evidence="1">
    <location>
        <begin position="933"/>
        <end position="947"/>
    </location>
</feature>
<feature type="compositionally biased region" description="Low complexity" evidence="1">
    <location>
        <begin position="114"/>
        <end position="135"/>
    </location>
</feature>
<evidence type="ECO:0000256" key="2">
    <source>
        <dbReference type="SAM" id="Phobius"/>
    </source>
</evidence>
<dbReference type="Proteomes" id="UP000076078">
    <property type="component" value="Unassembled WGS sequence"/>
</dbReference>
<proteinExistence type="predicted"/>
<gene>
    <name evidence="3" type="ORF">DLAC_05097</name>
</gene>
<protein>
    <submittedName>
        <fullName evidence="3">Uncharacterized protein</fullName>
    </submittedName>
</protein>
<dbReference type="AlphaFoldDB" id="A0A151ZIK0"/>
<feature type="region of interest" description="Disordered" evidence="1">
    <location>
        <begin position="279"/>
        <end position="315"/>
    </location>
</feature>
<feature type="compositionally biased region" description="Low complexity" evidence="1">
    <location>
        <begin position="889"/>
        <end position="906"/>
    </location>
</feature>
<evidence type="ECO:0000313" key="4">
    <source>
        <dbReference type="Proteomes" id="UP000076078"/>
    </source>
</evidence>